<dbReference type="InterPro" id="IPR006636">
    <property type="entry name" value="STI1_HS-bd"/>
</dbReference>
<dbReference type="Gene3D" id="3.10.20.90">
    <property type="entry name" value="Phosphatidylinositol 3-kinase Catalytic Subunit, Chain A, domain 1"/>
    <property type="match status" value="1"/>
</dbReference>
<dbReference type="PANTHER" id="PTHR10677:SF3">
    <property type="entry name" value="FI07626P-RELATED"/>
    <property type="match status" value="1"/>
</dbReference>
<dbReference type="FunFam" id="1.10.260.100:FF:000001">
    <property type="entry name" value="Ubiquilin 1"/>
    <property type="match status" value="1"/>
</dbReference>
<feature type="compositionally biased region" description="Low complexity" evidence="2">
    <location>
        <begin position="447"/>
        <end position="477"/>
    </location>
</feature>
<sequence>MAEGGSKRINVVVKTPKDKKTVEVDEDSGIKDFKILVAQEFEAEPEQLVLIFAGKIMKDTDTLKMHNIKDNLTVHLVIKAPTRTNDTPARAPADVRQTPFGLNQFGGLAGMEALGAGSNSFMDLQARMQNELLNNGDMLRSLMDNPLVQQMMNNPETMRQLITSNPQMQELMQRNPEISHMLNNPDLLRQTMELARNPSMLQELMRSHDRAMSNLESVPGGYSALQRIYRDIQEPMMNAATESFGRNPFAGLVDGGGAGNAGGVNPQQGTENRNPLPNPWGGTGNRTGGAQSNNSGTGGAGSNNRTGDMPPNNILNTPAMRSMLQQMADNPSLMQNLLNAPYTRSMMESMSQDPEMASRLLSTSPLLANNPQLQDQVRQMMPQFMSQMQNPDVMGMLTNPDALNAILQIQQGMEQLRTAAPGLVGTLGIPPPPPGNTNTADPASGDGNPASTNATSTNTTSTTTTPGNASTTTPTLAPGGGPNAQLFNDFMMRMLNGMSSNADNTQPPEVRYQSQLEQLAAMGFGNREANLQALTATFGDINAAVERLLALNQLSLS</sequence>
<dbReference type="OrthoDB" id="9450922at2759"/>
<proteinExistence type="predicted"/>
<dbReference type="Pfam" id="PF00240">
    <property type="entry name" value="ubiquitin"/>
    <property type="match status" value="1"/>
</dbReference>
<dbReference type="Gene3D" id="1.10.260.100">
    <property type="match status" value="1"/>
</dbReference>
<evidence type="ECO:0000313" key="6">
    <source>
        <dbReference type="RefSeq" id="XP_030378649.1"/>
    </source>
</evidence>
<dbReference type="InterPro" id="IPR029071">
    <property type="entry name" value="Ubiquitin-like_domsf"/>
</dbReference>
<dbReference type="GO" id="GO:0031593">
    <property type="term" value="F:polyubiquitin modification-dependent protein binding"/>
    <property type="evidence" value="ECO:0007669"/>
    <property type="project" value="TreeGrafter"/>
</dbReference>
<dbReference type="InterPro" id="IPR015940">
    <property type="entry name" value="UBA"/>
</dbReference>
<dbReference type="CTD" id="32977"/>
<feature type="domain" description="Ubiquitin-like" evidence="4">
    <location>
        <begin position="9"/>
        <end position="79"/>
    </location>
</feature>
<dbReference type="CDD" id="cd01808">
    <property type="entry name" value="Ubl_PLICs"/>
    <property type="match status" value="1"/>
</dbReference>
<protein>
    <recommendedName>
        <fullName evidence="1">Ubiquilin-like protein</fullName>
    </recommendedName>
</protein>
<keyword evidence="5" id="KW-1185">Reference proteome</keyword>
<dbReference type="SMART" id="SM00165">
    <property type="entry name" value="UBA"/>
    <property type="match status" value="1"/>
</dbReference>
<evidence type="ECO:0000313" key="5">
    <source>
        <dbReference type="Proteomes" id="UP000504634"/>
    </source>
</evidence>
<evidence type="ECO:0000256" key="1">
    <source>
        <dbReference type="ARBA" id="ARBA00074668"/>
    </source>
</evidence>
<dbReference type="PANTHER" id="PTHR10677">
    <property type="entry name" value="UBIQUILIN"/>
    <property type="match status" value="1"/>
</dbReference>
<feature type="compositionally biased region" description="Gly residues" evidence="2">
    <location>
        <begin position="253"/>
        <end position="262"/>
    </location>
</feature>
<dbReference type="Gene3D" id="1.10.8.10">
    <property type="entry name" value="DNA helicase RuvA subunit, C-terminal domain"/>
    <property type="match status" value="1"/>
</dbReference>
<evidence type="ECO:0000256" key="2">
    <source>
        <dbReference type="SAM" id="MobiDB-lite"/>
    </source>
</evidence>
<dbReference type="InterPro" id="IPR009060">
    <property type="entry name" value="UBA-like_sf"/>
</dbReference>
<reference evidence="6" key="1">
    <citation type="submission" date="2025-08" db="UniProtKB">
        <authorList>
            <consortium name="RefSeq"/>
        </authorList>
    </citation>
    <scope>IDENTIFICATION</scope>
    <source>
        <strain evidence="6">11010-0011.00</strain>
        <tissue evidence="6">Whole body</tissue>
    </source>
</reference>
<dbReference type="GO" id="GO:0006511">
    <property type="term" value="P:ubiquitin-dependent protein catabolic process"/>
    <property type="evidence" value="ECO:0007669"/>
    <property type="project" value="TreeGrafter"/>
</dbReference>
<dbReference type="GO" id="GO:0005829">
    <property type="term" value="C:cytosol"/>
    <property type="evidence" value="ECO:0007669"/>
    <property type="project" value="TreeGrafter"/>
</dbReference>
<evidence type="ECO:0000259" key="4">
    <source>
        <dbReference type="PROSITE" id="PS50053"/>
    </source>
</evidence>
<dbReference type="Proteomes" id="UP000504634">
    <property type="component" value="Unplaced"/>
</dbReference>
<dbReference type="SUPFAM" id="SSF46934">
    <property type="entry name" value="UBA-like"/>
    <property type="match status" value="1"/>
</dbReference>
<feature type="region of interest" description="Disordered" evidence="2">
    <location>
        <begin position="250"/>
        <end position="312"/>
    </location>
</feature>
<dbReference type="FunFam" id="1.10.8.10:FF:000077">
    <property type="entry name" value="Ubiquilin like"/>
    <property type="match status" value="1"/>
</dbReference>
<dbReference type="InterPro" id="IPR000626">
    <property type="entry name" value="Ubiquitin-like_dom"/>
</dbReference>
<dbReference type="GeneID" id="115627186"/>
<dbReference type="SMART" id="SM00213">
    <property type="entry name" value="UBQ"/>
    <property type="match status" value="1"/>
</dbReference>
<dbReference type="Pfam" id="PF23195">
    <property type="entry name" value="UBQLN1"/>
    <property type="match status" value="1"/>
</dbReference>
<dbReference type="PROSITE" id="PS50030">
    <property type="entry name" value="UBA"/>
    <property type="match status" value="1"/>
</dbReference>
<dbReference type="InterPro" id="IPR015496">
    <property type="entry name" value="Ubiquilin"/>
</dbReference>
<name>A0A6J2TRH7_DROLE</name>
<dbReference type="PROSITE" id="PS50053">
    <property type="entry name" value="UBIQUITIN_2"/>
    <property type="match status" value="1"/>
</dbReference>
<feature type="domain" description="UBA" evidence="3">
    <location>
        <begin position="509"/>
        <end position="551"/>
    </location>
</feature>
<accession>A0A6J2TRH7</accession>
<feature type="region of interest" description="Disordered" evidence="2">
    <location>
        <begin position="425"/>
        <end position="481"/>
    </location>
</feature>
<organism evidence="5 6">
    <name type="scientific">Drosophila lebanonensis</name>
    <name type="common">Fruit fly</name>
    <name type="synonym">Scaptodrosophila lebanonensis</name>
    <dbReference type="NCBI Taxonomy" id="7225"/>
    <lineage>
        <taxon>Eukaryota</taxon>
        <taxon>Metazoa</taxon>
        <taxon>Ecdysozoa</taxon>
        <taxon>Arthropoda</taxon>
        <taxon>Hexapoda</taxon>
        <taxon>Insecta</taxon>
        <taxon>Pterygota</taxon>
        <taxon>Neoptera</taxon>
        <taxon>Endopterygota</taxon>
        <taxon>Diptera</taxon>
        <taxon>Brachycera</taxon>
        <taxon>Muscomorpha</taxon>
        <taxon>Ephydroidea</taxon>
        <taxon>Drosophilidae</taxon>
        <taxon>Scaptodrosophila</taxon>
    </lineage>
</organism>
<dbReference type="Pfam" id="PF00627">
    <property type="entry name" value="UBA"/>
    <property type="match status" value="1"/>
</dbReference>
<evidence type="ECO:0000259" key="3">
    <source>
        <dbReference type="PROSITE" id="PS50030"/>
    </source>
</evidence>
<dbReference type="AlphaFoldDB" id="A0A6J2TRH7"/>
<dbReference type="SUPFAM" id="SSF54236">
    <property type="entry name" value="Ubiquitin-like"/>
    <property type="match status" value="1"/>
</dbReference>
<dbReference type="CDD" id="cd14399">
    <property type="entry name" value="UBA_PLICs"/>
    <property type="match status" value="1"/>
</dbReference>
<dbReference type="RefSeq" id="XP_030378649.1">
    <property type="nucleotide sequence ID" value="XM_030522789.1"/>
</dbReference>
<dbReference type="SMART" id="SM00727">
    <property type="entry name" value="STI1"/>
    <property type="match status" value="4"/>
</dbReference>
<gene>
    <name evidence="6" type="primary">LOC115627186</name>
</gene>
<dbReference type="FunFam" id="3.10.20.90:FF:000095">
    <property type="entry name" value="Ubiquilin 4"/>
    <property type="match status" value="1"/>
</dbReference>